<dbReference type="InterPro" id="IPR026003">
    <property type="entry name" value="Cohesin_HEAT"/>
</dbReference>
<keyword evidence="4 6" id="KW-0539">Nucleus</keyword>
<proteinExistence type="inferred from homology"/>
<dbReference type="OrthoDB" id="418242at2759"/>
<evidence type="ECO:0000256" key="3">
    <source>
        <dbReference type="ARBA" id="ARBA00022737"/>
    </source>
</evidence>
<dbReference type="InterPro" id="IPR033031">
    <property type="entry name" value="Scc2/Nipped-B"/>
</dbReference>
<dbReference type="RefSeq" id="XP_020072999.1">
    <property type="nucleotide sequence ID" value="XM_020217771.1"/>
</dbReference>
<dbReference type="PANTHER" id="PTHR21704:SF18">
    <property type="entry name" value="NIPPED-B-LIKE PROTEIN"/>
    <property type="match status" value="1"/>
</dbReference>
<evidence type="ECO:0000256" key="1">
    <source>
        <dbReference type="ARBA" id="ARBA00004123"/>
    </source>
</evidence>
<dbReference type="Proteomes" id="UP000094389">
    <property type="component" value="Unassembled WGS sequence"/>
</dbReference>
<feature type="domain" description="Sister chromatid cohesion C-terminal" evidence="8">
    <location>
        <begin position="1390"/>
        <end position="1568"/>
    </location>
</feature>
<feature type="compositionally biased region" description="Low complexity" evidence="7">
    <location>
        <begin position="308"/>
        <end position="331"/>
    </location>
</feature>
<keyword evidence="10" id="KW-1185">Reference proteome</keyword>
<dbReference type="GeneID" id="30992167"/>
<keyword evidence="5 6" id="KW-0131">Cell cycle</keyword>
<dbReference type="GO" id="GO:1990414">
    <property type="term" value="P:replication-born double-strand break repair via sister chromatid exchange"/>
    <property type="evidence" value="ECO:0007669"/>
    <property type="project" value="TreeGrafter"/>
</dbReference>
<sequence>MADGDNFDFPPDLIEALAGQPLSYLLPVRDLTKYLVPSNYTAVIPDETSAPEYMAYSRQKHLLESDDEKCSGLRNRAESFLNLANEVKSMTLEVGNLFPIDEAKIAAIPAGTNTSYSLFDGLRGVAKGVACNVPLISVEGEIIASEEKREEYMRQNQHHQRKEGPEQQQHPHEKHLHQQHIQQQALQIATYVPVHGDEAQRTRIVPVAPKEGVMNTQAQPGPIHNLGPPASNGSIPTLHNTAQTQPSGPQGHTIQQTQISYNNLPIQQAHATFSDVGSFNPSGSPQHAITTHNTPNILQKEAYFANGSHQGSESTSVHSSTSIQTAAASTSPLMTTNSNKRDNPPTMNQGEPKKRKPDTSLEHLEIEKLALKQLLFLIERKIFLADEDAEYESSDIWQELENSKNILNDSVITEIHGYITKIVPTSLKTDIPLRILERIQELCMKSIRAANEVNWVDGEHYIKLAGNALKSVSLLFAVLNMQREEKQLYLDDYILEPLTFVYTFTEDFVLKSISQGMISDVIIQLNSSISKVLTQLNDQLEMNSQNDTLITKLEYLCITMIFQKCDRLLLSLKSSALTILNTIFKIRRDQRSFIIDELLLNFDKLPTHKVSSRDINLGEGVHIQFITKVIMQLIEVFTVTECYGNETTITKSELTDEEISRRRPEDQRFARYVKDVRDEKIQFCTTVASTLVSKLISSTSFKSILELFITDLLNIVTRPTFTGAEALLCRFLEILVSNTEGQSAVVETSLLEILGMIGTAMLEIRGACDLPSKSMGDLKEQYTMVANFLQGKKNNHQMQTASSVFMSEWIIKLMESLNFFEKDLGEDQSDDYLTLMGIIGYNNGGSNDSIGIQHKEITAVLATEEYKKILQQSKFVSLYQNFLNHLLKAVDHPKIKSRTRALKNLSMLIERDPRVIYIPSVKQTLSNRIKDPSSLVRLAVLDIFDQYILQKPELIGDFYKSLILTADKSTAVRNRSIKIARRIFNDSSDTASKVFLLQKILRRIDDDEESVVESAKGTLMDILFLGPSYKSNQSESKLKDECMKLMLVIGKLVEKSTSDWDLFEKFLFEDIIQANDENKRFHTELLQVCQVMTMCLVSYTVDNVDTEKQNNVDTCLGLLSIFTKSDVPFISQDQLMSLLPYITADTTATAATSYYSWVILRNSLNHLSSLRESFLKSAQTSVLKRLTKLNTRELEVAMPAVWSLSVMLNDTVKIANAACSCLSLVLPFVDLVLENMLIDVDHKLIRLLYLLGAFGKYCDLEKYRDIFVKHRLGIKPKETVFSLITKVIMIFTKSNVNRDIRKAALRNLIHCATTHSKLFLNDRVLNVMDTELLQNDDVPLKSFILQGVLEFLEKEESDSLKENTNTAKEKPEKSSLMADNQRINNNEDICASLANRYLQTAMSLCTSGSSDADVFTGVKFLKYVVRMGYGSPMACIGPVINLQLSTNPYIRTVGQGLHRELHEKYEPLVENTYAHNLFGAFKISYSTSKEHCLDESMIIHKFYKIFEESKGAKRKFLKQLPKTVDLKRFQDCEQMQLMEYYVAFLSKNLLECKFTMNEDVYTLIHEFELVVQYNALILKTEMDRMADIKDQQQVDALGYYASSILILNDFVNTLRRNYRLNQKNINPDELSSTKVKTISDQASINVSLYYSGDGANSVVFQRAKEQVFLLL</sequence>
<evidence type="ECO:0000256" key="2">
    <source>
        <dbReference type="ARBA" id="ARBA00009252"/>
    </source>
</evidence>
<evidence type="ECO:0000256" key="7">
    <source>
        <dbReference type="SAM" id="MobiDB-lite"/>
    </source>
</evidence>
<dbReference type="InterPro" id="IPR011989">
    <property type="entry name" value="ARM-like"/>
</dbReference>
<feature type="region of interest" description="Disordered" evidence="7">
    <location>
        <begin position="1360"/>
        <end position="1379"/>
    </location>
</feature>
<dbReference type="PANTHER" id="PTHR21704">
    <property type="entry name" value="NIPPED-B-LIKE PROTEIN DELANGIN SCC2-RELATED"/>
    <property type="match status" value="1"/>
</dbReference>
<evidence type="ECO:0000256" key="5">
    <source>
        <dbReference type="ARBA" id="ARBA00023306"/>
    </source>
</evidence>
<dbReference type="Pfam" id="PF12765">
    <property type="entry name" value="Cohesin_HEAT"/>
    <property type="match status" value="1"/>
</dbReference>
<dbReference type="Gene3D" id="1.25.10.10">
    <property type="entry name" value="Leucine-rich Repeat Variant"/>
    <property type="match status" value="1"/>
</dbReference>
<evidence type="ECO:0000259" key="8">
    <source>
        <dbReference type="Pfam" id="PF12830"/>
    </source>
</evidence>
<feature type="region of interest" description="Disordered" evidence="7">
    <location>
        <begin position="151"/>
        <end position="182"/>
    </location>
</feature>
<gene>
    <name evidence="9" type="ORF">CYBJADRAFT_5357</name>
</gene>
<feature type="region of interest" description="Disordered" evidence="7">
    <location>
        <begin position="227"/>
        <end position="253"/>
    </location>
</feature>
<dbReference type="EMBL" id="KV453925">
    <property type="protein sequence ID" value="ODV75960.1"/>
    <property type="molecule type" value="Genomic_DNA"/>
</dbReference>
<keyword evidence="3 6" id="KW-0677">Repeat</keyword>
<comment type="subcellular location">
    <subcellularLocation>
        <location evidence="1 6">Nucleus</location>
    </subcellularLocation>
</comment>
<feature type="compositionally biased region" description="Basic and acidic residues" evidence="7">
    <location>
        <begin position="162"/>
        <end position="171"/>
    </location>
</feature>
<dbReference type="OMA" id="FNSRHVL"/>
<feature type="region of interest" description="Disordered" evidence="7">
    <location>
        <begin position="307"/>
        <end position="359"/>
    </location>
</feature>
<dbReference type="GO" id="GO:0090694">
    <property type="term" value="C:Scc2-Scc4 cohesin loading complex"/>
    <property type="evidence" value="ECO:0007669"/>
    <property type="project" value="TreeGrafter"/>
</dbReference>
<evidence type="ECO:0000256" key="6">
    <source>
        <dbReference type="RuleBase" id="RU364107"/>
    </source>
</evidence>
<organism evidence="9 10">
    <name type="scientific">Cyberlindnera jadinii (strain ATCC 18201 / CBS 1600 / BCRC 20928 / JCM 3617 / NBRC 0987 / NRRL Y-1542)</name>
    <name type="common">Torula yeast</name>
    <name type="synonym">Candida utilis</name>
    <dbReference type="NCBI Taxonomy" id="983966"/>
    <lineage>
        <taxon>Eukaryota</taxon>
        <taxon>Fungi</taxon>
        <taxon>Dikarya</taxon>
        <taxon>Ascomycota</taxon>
        <taxon>Saccharomycotina</taxon>
        <taxon>Saccharomycetes</taxon>
        <taxon>Phaffomycetales</taxon>
        <taxon>Phaffomycetaceae</taxon>
        <taxon>Cyberlindnera</taxon>
    </lineage>
</organism>
<dbReference type="GO" id="GO:0140588">
    <property type="term" value="P:chromatin looping"/>
    <property type="evidence" value="ECO:0007669"/>
    <property type="project" value="InterPro"/>
</dbReference>
<dbReference type="STRING" id="983966.A0A1E4S8Z3"/>
<dbReference type="InterPro" id="IPR024986">
    <property type="entry name" value="Nipped-B_C"/>
</dbReference>
<name>A0A1E4S8Z3_CYBJN</name>
<reference evidence="9 10" key="1">
    <citation type="journal article" date="2016" name="Proc. Natl. Acad. Sci. U.S.A.">
        <title>Comparative genomics of biotechnologically important yeasts.</title>
        <authorList>
            <person name="Riley R."/>
            <person name="Haridas S."/>
            <person name="Wolfe K.H."/>
            <person name="Lopes M.R."/>
            <person name="Hittinger C.T."/>
            <person name="Goeker M."/>
            <person name="Salamov A.A."/>
            <person name="Wisecaver J.H."/>
            <person name="Long T.M."/>
            <person name="Calvey C.H."/>
            <person name="Aerts A.L."/>
            <person name="Barry K.W."/>
            <person name="Choi C."/>
            <person name="Clum A."/>
            <person name="Coughlan A.Y."/>
            <person name="Deshpande S."/>
            <person name="Douglass A.P."/>
            <person name="Hanson S.J."/>
            <person name="Klenk H.-P."/>
            <person name="LaButti K.M."/>
            <person name="Lapidus A."/>
            <person name="Lindquist E.A."/>
            <person name="Lipzen A.M."/>
            <person name="Meier-Kolthoff J.P."/>
            <person name="Ohm R.A."/>
            <person name="Otillar R.P."/>
            <person name="Pangilinan J.L."/>
            <person name="Peng Y."/>
            <person name="Rokas A."/>
            <person name="Rosa C.A."/>
            <person name="Scheuner C."/>
            <person name="Sibirny A.A."/>
            <person name="Slot J.C."/>
            <person name="Stielow J.B."/>
            <person name="Sun H."/>
            <person name="Kurtzman C.P."/>
            <person name="Blackwell M."/>
            <person name="Grigoriev I.V."/>
            <person name="Jeffries T.W."/>
        </authorList>
    </citation>
    <scope>NUCLEOTIDE SEQUENCE [LARGE SCALE GENOMIC DNA]</scope>
    <source>
        <strain evidence="10">ATCC 18201 / CBS 1600 / BCRC 20928 / JCM 3617 / NBRC 0987 / NRRL Y-1542</strain>
    </source>
</reference>
<dbReference type="InterPro" id="IPR016024">
    <property type="entry name" value="ARM-type_fold"/>
</dbReference>
<evidence type="ECO:0000313" key="9">
    <source>
        <dbReference type="EMBL" id="ODV75960.1"/>
    </source>
</evidence>
<dbReference type="GO" id="GO:0003682">
    <property type="term" value="F:chromatin binding"/>
    <property type="evidence" value="ECO:0007669"/>
    <property type="project" value="TreeGrafter"/>
</dbReference>
<dbReference type="GO" id="GO:0061775">
    <property type="term" value="F:cohesin loader activity"/>
    <property type="evidence" value="ECO:0007669"/>
    <property type="project" value="InterPro"/>
</dbReference>
<dbReference type="GO" id="GO:0010468">
    <property type="term" value="P:regulation of gene expression"/>
    <property type="evidence" value="ECO:0007669"/>
    <property type="project" value="InterPro"/>
</dbReference>
<comment type="similarity">
    <text evidence="2 6">Belongs to the SCC2/Nipped-B family.</text>
</comment>
<feature type="compositionally biased region" description="Basic and acidic residues" evidence="7">
    <location>
        <begin position="1360"/>
        <end position="1373"/>
    </location>
</feature>
<dbReference type="GO" id="GO:0034087">
    <property type="term" value="P:establishment of mitotic sister chromatid cohesion"/>
    <property type="evidence" value="ECO:0007669"/>
    <property type="project" value="TreeGrafter"/>
</dbReference>
<protein>
    <recommendedName>
        <fullName evidence="6">Sister chromatid cohesion protein</fullName>
    </recommendedName>
</protein>
<dbReference type="Pfam" id="PF12830">
    <property type="entry name" value="Nipped-B_C"/>
    <property type="match status" value="1"/>
</dbReference>
<dbReference type="SUPFAM" id="SSF48371">
    <property type="entry name" value="ARM repeat"/>
    <property type="match status" value="1"/>
</dbReference>
<feature type="compositionally biased region" description="Polar residues" evidence="7">
    <location>
        <begin position="231"/>
        <end position="253"/>
    </location>
</feature>
<evidence type="ECO:0000256" key="4">
    <source>
        <dbReference type="ARBA" id="ARBA00023242"/>
    </source>
</evidence>
<accession>A0A1E4S8Z3</accession>
<dbReference type="GO" id="GO:0071169">
    <property type="term" value="P:establishment of protein localization to chromatin"/>
    <property type="evidence" value="ECO:0007669"/>
    <property type="project" value="TreeGrafter"/>
</dbReference>
<evidence type="ECO:0000313" key="10">
    <source>
        <dbReference type="Proteomes" id="UP000094389"/>
    </source>
</evidence>